<feature type="domain" description="Helicase ATP-binding" evidence="7">
    <location>
        <begin position="26"/>
        <end position="193"/>
    </location>
</feature>
<dbReference type="NCBIfam" id="TIGR00614">
    <property type="entry name" value="recQ_fam"/>
    <property type="match status" value="1"/>
</dbReference>
<dbReference type="PANTHER" id="PTHR13710:SF84">
    <property type="entry name" value="ATP-DEPENDENT DNA HELICASE RECS-RELATED"/>
    <property type="match status" value="1"/>
</dbReference>
<dbReference type="SUPFAM" id="SSF52540">
    <property type="entry name" value="P-loop containing nucleoside triphosphate hydrolases"/>
    <property type="match status" value="1"/>
</dbReference>
<dbReference type="GO" id="GO:0030894">
    <property type="term" value="C:replisome"/>
    <property type="evidence" value="ECO:0007669"/>
    <property type="project" value="TreeGrafter"/>
</dbReference>
<dbReference type="GO" id="GO:0016787">
    <property type="term" value="F:hydrolase activity"/>
    <property type="evidence" value="ECO:0007669"/>
    <property type="project" value="UniProtKB-KW"/>
</dbReference>
<dbReference type="OrthoDB" id="9763310at2"/>
<protein>
    <recommendedName>
        <fullName evidence="5">ATP-dependent DNA helicase RecQ</fullName>
    </recommendedName>
    <alternativeName>
        <fullName evidence="6">DNA 3'-5' helicase RecQ</fullName>
    </alternativeName>
</protein>
<dbReference type="FunFam" id="3.40.50.300:FF:001389">
    <property type="entry name" value="ATP-dependent DNA helicase RecQ"/>
    <property type="match status" value="1"/>
</dbReference>
<dbReference type="GO" id="GO:0009378">
    <property type="term" value="F:four-way junction helicase activity"/>
    <property type="evidence" value="ECO:0007669"/>
    <property type="project" value="TreeGrafter"/>
</dbReference>
<evidence type="ECO:0000313" key="10">
    <source>
        <dbReference type="Proteomes" id="UP000199516"/>
    </source>
</evidence>
<dbReference type="Pfam" id="PF00271">
    <property type="entry name" value="Helicase_C"/>
    <property type="match status" value="1"/>
</dbReference>
<accession>A0A1I1ZS40</accession>
<dbReference type="GO" id="GO:0005524">
    <property type="term" value="F:ATP binding"/>
    <property type="evidence" value="ECO:0007669"/>
    <property type="project" value="UniProtKB-KW"/>
</dbReference>
<dbReference type="PROSITE" id="PS51194">
    <property type="entry name" value="HELICASE_CTER"/>
    <property type="match status" value="1"/>
</dbReference>
<evidence type="ECO:0000256" key="6">
    <source>
        <dbReference type="ARBA" id="ARBA00044550"/>
    </source>
</evidence>
<dbReference type="RefSeq" id="WP_091656537.1">
    <property type="nucleotide sequence ID" value="NZ_FONT01000001.1"/>
</dbReference>
<keyword evidence="1" id="KW-0547">Nucleotide-binding</keyword>
<dbReference type="InterPro" id="IPR032284">
    <property type="entry name" value="RecQ_Zn-bd"/>
</dbReference>
<dbReference type="GO" id="GO:0005737">
    <property type="term" value="C:cytoplasm"/>
    <property type="evidence" value="ECO:0007669"/>
    <property type="project" value="TreeGrafter"/>
</dbReference>
<evidence type="ECO:0000256" key="4">
    <source>
        <dbReference type="ARBA" id="ARBA00022840"/>
    </source>
</evidence>
<dbReference type="GO" id="GO:0043590">
    <property type="term" value="C:bacterial nucleoid"/>
    <property type="evidence" value="ECO:0007669"/>
    <property type="project" value="TreeGrafter"/>
</dbReference>
<evidence type="ECO:0000256" key="5">
    <source>
        <dbReference type="ARBA" id="ARBA00044535"/>
    </source>
</evidence>
<dbReference type="InterPro" id="IPR004589">
    <property type="entry name" value="DNA_helicase_ATP-dep_RecQ"/>
</dbReference>
<sequence>MNKTLESYLYEYFGYPSFRTYQREIITSVLDGKDVLAMLPTGTGKSLCYQLPALICSGLSVVISPLLSLMDNQVQELKWAGFKKVAAYNSFLSYQEKRYILRNMKKYKLLFISPESIQQDVVLEELRKQQIDLFAVDEAHCISQWGHEFRTDYLKLGRVRELLGNPPCLALTATAAPTIQTDINNKLQLQEPVLFYESIDRTNISLEVVDTDSERNKKETVVHYIKQLPKPGIIYASSRRKTEELARLINEKTESHAYSYHGGMSAEDRQLIQQQFISGDIDVMCCTNAFGMGINKSNIRFIIHYHYPKDIESYVQEIGRAGRDGLPSSAILLYTEGDGILPRQVIELEFPDTPHIEAAITRMDDKESDYTLEKRLIDECGWEEQHARFFVYYWKEWRLLENSDLKASEYIASIAEKRKQWKRGKLKQMEEWLHNATVCRREKLLHCFEETLTKRPERCCDICGTAELPAGQRMERKKQESLDWKARLHKLFFLDHD</sequence>
<dbReference type="GO" id="GO:0006310">
    <property type="term" value="P:DNA recombination"/>
    <property type="evidence" value="ECO:0007669"/>
    <property type="project" value="InterPro"/>
</dbReference>
<dbReference type="Pfam" id="PF00270">
    <property type="entry name" value="DEAD"/>
    <property type="match status" value="1"/>
</dbReference>
<evidence type="ECO:0000256" key="1">
    <source>
        <dbReference type="ARBA" id="ARBA00022741"/>
    </source>
</evidence>
<keyword evidence="2" id="KW-0378">Hydrolase</keyword>
<dbReference type="Pfam" id="PF16124">
    <property type="entry name" value="RecQ_Zn_bind"/>
    <property type="match status" value="1"/>
</dbReference>
<dbReference type="SMART" id="SM00490">
    <property type="entry name" value="HELICc"/>
    <property type="match status" value="1"/>
</dbReference>
<dbReference type="AlphaFoldDB" id="A0A1I1ZS40"/>
<organism evidence="9 10">
    <name type="scientific">Alteribacillus iranensis</name>
    <dbReference type="NCBI Taxonomy" id="930128"/>
    <lineage>
        <taxon>Bacteria</taxon>
        <taxon>Bacillati</taxon>
        <taxon>Bacillota</taxon>
        <taxon>Bacilli</taxon>
        <taxon>Bacillales</taxon>
        <taxon>Bacillaceae</taxon>
        <taxon>Alteribacillus</taxon>
    </lineage>
</organism>
<dbReference type="CDD" id="cd17920">
    <property type="entry name" value="DEXHc_RecQ"/>
    <property type="match status" value="1"/>
</dbReference>
<dbReference type="Proteomes" id="UP000199516">
    <property type="component" value="Unassembled WGS sequence"/>
</dbReference>
<keyword evidence="3 9" id="KW-0347">Helicase</keyword>
<dbReference type="InterPro" id="IPR014001">
    <property type="entry name" value="Helicase_ATP-bd"/>
</dbReference>
<name>A0A1I1ZS40_9BACI</name>
<proteinExistence type="predicted"/>
<dbReference type="PANTHER" id="PTHR13710">
    <property type="entry name" value="DNA HELICASE RECQ FAMILY MEMBER"/>
    <property type="match status" value="1"/>
</dbReference>
<gene>
    <name evidence="9" type="ORF">SAMN05192532_101352</name>
</gene>
<dbReference type="EMBL" id="FONT01000001">
    <property type="protein sequence ID" value="SFE33280.1"/>
    <property type="molecule type" value="Genomic_DNA"/>
</dbReference>
<evidence type="ECO:0000313" key="9">
    <source>
        <dbReference type="EMBL" id="SFE33280.1"/>
    </source>
</evidence>
<dbReference type="InterPro" id="IPR027417">
    <property type="entry name" value="P-loop_NTPase"/>
</dbReference>
<evidence type="ECO:0000259" key="8">
    <source>
        <dbReference type="PROSITE" id="PS51194"/>
    </source>
</evidence>
<evidence type="ECO:0000256" key="2">
    <source>
        <dbReference type="ARBA" id="ARBA00022801"/>
    </source>
</evidence>
<dbReference type="STRING" id="930128.SAMN05192532_101352"/>
<dbReference type="InterPro" id="IPR011545">
    <property type="entry name" value="DEAD/DEAH_box_helicase_dom"/>
</dbReference>
<dbReference type="GO" id="GO:0043138">
    <property type="term" value="F:3'-5' DNA helicase activity"/>
    <property type="evidence" value="ECO:0007669"/>
    <property type="project" value="TreeGrafter"/>
</dbReference>
<evidence type="ECO:0000259" key="7">
    <source>
        <dbReference type="PROSITE" id="PS51192"/>
    </source>
</evidence>
<evidence type="ECO:0000256" key="3">
    <source>
        <dbReference type="ARBA" id="ARBA00022806"/>
    </source>
</evidence>
<keyword evidence="10" id="KW-1185">Reference proteome</keyword>
<dbReference type="PROSITE" id="PS51192">
    <property type="entry name" value="HELICASE_ATP_BIND_1"/>
    <property type="match status" value="1"/>
</dbReference>
<reference evidence="9 10" key="1">
    <citation type="submission" date="2016-10" db="EMBL/GenBank/DDBJ databases">
        <authorList>
            <person name="de Groot N.N."/>
        </authorList>
    </citation>
    <scope>NUCLEOTIDE SEQUENCE [LARGE SCALE GENOMIC DNA]</scope>
    <source>
        <strain evidence="9 10">DSM 23995</strain>
    </source>
</reference>
<dbReference type="GO" id="GO:0006281">
    <property type="term" value="P:DNA repair"/>
    <property type="evidence" value="ECO:0007669"/>
    <property type="project" value="TreeGrafter"/>
</dbReference>
<keyword evidence="4" id="KW-0067">ATP-binding</keyword>
<dbReference type="GO" id="GO:0003676">
    <property type="term" value="F:nucleic acid binding"/>
    <property type="evidence" value="ECO:0007669"/>
    <property type="project" value="InterPro"/>
</dbReference>
<dbReference type="SMART" id="SM00487">
    <property type="entry name" value="DEXDc"/>
    <property type="match status" value="1"/>
</dbReference>
<dbReference type="Gene3D" id="3.40.50.300">
    <property type="entry name" value="P-loop containing nucleotide triphosphate hydrolases"/>
    <property type="match status" value="2"/>
</dbReference>
<dbReference type="InterPro" id="IPR001650">
    <property type="entry name" value="Helicase_C-like"/>
</dbReference>
<feature type="domain" description="Helicase C-terminal" evidence="8">
    <location>
        <begin position="220"/>
        <end position="367"/>
    </location>
</feature>